<evidence type="ECO:0000313" key="2">
    <source>
        <dbReference type="EMBL" id="PWK79401.1"/>
    </source>
</evidence>
<evidence type="ECO:0000313" key="3">
    <source>
        <dbReference type="Proteomes" id="UP000245812"/>
    </source>
</evidence>
<keyword evidence="3" id="KW-1185">Reference proteome</keyword>
<proteinExistence type="predicted"/>
<reference evidence="2 3" key="1">
    <citation type="submission" date="2018-05" db="EMBL/GenBank/DDBJ databases">
        <title>Genomic Encyclopedia of Type Strains, Phase IV (KMG-IV): sequencing the most valuable type-strain genomes for metagenomic binning, comparative biology and taxonomic classification.</title>
        <authorList>
            <person name="Goeker M."/>
        </authorList>
    </citation>
    <scope>NUCLEOTIDE SEQUENCE [LARGE SCALE GENOMIC DNA]</scope>
    <source>
        <strain evidence="2 3">DSM 14263</strain>
    </source>
</reference>
<protein>
    <submittedName>
        <fullName evidence="2">Uncharacterized protein</fullName>
    </submittedName>
</protein>
<dbReference type="OrthoDB" id="5957971at2"/>
<dbReference type="RefSeq" id="WP_139942999.1">
    <property type="nucleotide sequence ID" value="NZ_MSZV01000162.1"/>
</dbReference>
<keyword evidence="1" id="KW-0812">Transmembrane</keyword>
<sequence length="99" mass="11562">MSKLGHNNLFRHAAGRAEVYQTFQRDFNRDTWIQLFWHGVLLVMALGAAYVSDHTDWLWLFGGIYAAERAISRFVDNSNRNWAMHVIDWLENNRHDGAA</sequence>
<keyword evidence="1" id="KW-0472">Membrane</keyword>
<gene>
    <name evidence="2" type="ORF">C7456_1371</name>
</gene>
<dbReference type="EMBL" id="QGHC01000037">
    <property type="protein sequence ID" value="PWK79401.1"/>
    <property type="molecule type" value="Genomic_DNA"/>
</dbReference>
<dbReference type="AlphaFoldDB" id="A0A316HH72"/>
<dbReference type="Proteomes" id="UP000245812">
    <property type="component" value="Unassembled WGS sequence"/>
</dbReference>
<name>A0A316HH72_9GAMM</name>
<accession>A0A316HH72</accession>
<keyword evidence="1" id="KW-1133">Transmembrane helix</keyword>
<comment type="caution">
    <text evidence="2">The sequence shown here is derived from an EMBL/GenBank/DDBJ whole genome shotgun (WGS) entry which is preliminary data.</text>
</comment>
<organism evidence="2 3">
    <name type="scientific">Fulvimonas soli</name>
    <dbReference type="NCBI Taxonomy" id="155197"/>
    <lineage>
        <taxon>Bacteria</taxon>
        <taxon>Pseudomonadati</taxon>
        <taxon>Pseudomonadota</taxon>
        <taxon>Gammaproteobacteria</taxon>
        <taxon>Lysobacterales</taxon>
        <taxon>Rhodanobacteraceae</taxon>
        <taxon>Fulvimonas</taxon>
    </lineage>
</organism>
<feature type="transmembrane region" description="Helical" evidence="1">
    <location>
        <begin position="32"/>
        <end position="51"/>
    </location>
</feature>
<evidence type="ECO:0000256" key="1">
    <source>
        <dbReference type="SAM" id="Phobius"/>
    </source>
</evidence>